<feature type="domain" description="CBS" evidence="3">
    <location>
        <begin position="7"/>
        <end position="66"/>
    </location>
</feature>
<dbReference type="PANTHER" id="PTHR43080">
    <property type="entry name" value="CBS DOMAIN-CONTAINING PROTEIN CBSX3, MITOCHONDRIAL"/>
    <property type="match status" value="1"/>
</dbReference>
<keyword evidence="5" id="KW-1185">Reference proteome</keyword>
<dbReference type="RefSeq" id="WP_119815134.1">
    <property type="nucleotide sequence ID" value="NZ_CP025066.1"/>
</dbReference>
<dbReference type="InterPro" id="IPR046342">
    <property type="entry name" value="CBS_dom_sf"/>
</dbReference>
<dbReference type="InterPro" id="IPR051257">
    <property type="entry name" value="Diverse_CBS-Domain"/>
</dbReference>
<dbReference type="InterPro" id="IPR000644">
    <property type="entry name" value="CBS_dom"/>
</dbReference>
<dbReference type="SUPFAM" id="SSF54631">
    <property type="entry name" value="CBS-domain pair"/>
    <property type="match status" value="1"/>
</dbReference>
<reference evidence="5" key="1">
    <citation type="submission" date="2017-11" db="EMBL/GenBank/DDBJ databases">
        <title>Phenotypic and genomic properties of facultatively anaerobic sulfur-reducing natronoarchaea from hypersaline soda lakes.</title>
        <authorList>
            <person name="Sorokin D.Y."/>
            <person name="Kublanov I.V."/>
            <person name="Roman P."/>
            <person name="Sinninghe Damste J.S."/>
            <person name="Golyshin P.N."/>
            <person name="Rojo D."/>
            <person name="Ciordia S."/>
            <person name="Mena M.D.C."/>
            <person name="Ferrer M."/>
            <person name="Messina E."/>
            <person name="Smedile F."/>
            <person name="La Spada G."/>
            <person name="La Cono V."/>
            <person name="Yakimov M.M."/>
        </authorList>
    </citation>
    <scope>NUCLEOTIDE SEQUENCE [LARGE SCALE GENOMIC DNA]</scope>
    <source>
        <strain evidence="5">AArc-Sl</strain>
    </source>
</reference>
<gene>
    <name evidence="4" type="ORF">AArcSl_0702</name>
</gene>
<sequence length="140" mass="14968">MTVQYIARTDVITVSPDAGIEEVATTMRDKHIGSVVVTEGDQPVGIVTDRDVGVGIWEFDDPRAATVADVMTDDPVTVESDATIYEGLQTAREAGVRRIPITEDGELVGIFTIDDVLVLIGGELGLISEVIQSHSPPYEG</sequence>
<evidence type="ECO:0000256" key="2">
    <source>
        <dbReference type="PROSITE-ProRule" id="PRU00703"/>
    </source>
</evidence>
<accession>A0A343TGX9</accession>
<dbReference type="SMART" id="SM00116">
    <property type="entry name" value="CBS"/>
    <property type="match status" value="2"/>
</dbReference>
<keyword evidence="1 2" id="KW-0129">CBS domain</keyword>
<dbReference type="EMBL" id="CP025066">
    <property type="protein sequence ID" value="AUX08351.1"/>
    <property type="molecule type" value="Genomic_DNA"/>
</dbReference>
<dbReference type="KEGG" id="hdf:AArcSl_0702"/>
<evidence type="ECO:0000256" key="1">
    <source>
        <dbReference type="ARBA" id="ARBA00023122"/>
    </source>
</evidence>
<evidence type="ECO:0000313" key="5">
    <source>
        <dbReference type="Proteomes" id="UP000263012"/>
    </source>
</evidence>
<feature type="domain" description="CBS" evidence="3">
    <location>
        <begin position="71"/>
        <end position="126"/>
    </location>
</feature>
<dbReference type="PANTHER" id="PTHR43080:SF2">
    <property type="entry name" value="CBS DOMAIN-CONTAINING PROTEIN"/>
    <property type="match status" value="1"/>
</dbReference>
<dbReference type="PROSITE" id="PS51371">
    <property type="entry name" value="CBS"/>
    <property type="match status" value="2"/>
</dbReference>
<dbReference type="AlphaFoldDB" id="A0A343TGX9"/>
<dbReference type="Proteomes" id="UP000263012">
    <property type="component" value="Chromosome"/>
</dbReference>
<dbReference type="OrthoDB" id="43333at2157"/>
<dbReference type="GeneID" id="37877046"/>
<dbReference type="Gene3D" id="3.10.580.10">
    <property type="entry name" value="CBS-domain"/>
    <property type="match status" value="1"/>
</dbReference>
<evidence type="ECO:0000259" key="3">
    <source>
        <dbReference type="PROSITE" id="PS51371"/>
    </source>
</evidence>
<dbReference type="Pfam" id="PF00571">
    <property type="entry name" value="CBS"/>
    <property type="match status" value="2"/>
</dbReference>
<name>A0A343TGX9_9EURY</name>
<organism evidence="4 5">
    <name type="scientific">Halalkaliarchaeum desulfuricum</name>
    <dbReference type="NCBI Taxonomy" id="2055893"/>
    <lineage>
        <taxon>Archaea</taxon>
        <taxon>Methanobacteriati</taxon>
        <taxon>Methanobacteriota</taxon>
        <taxon>Stenosarchaea group</taxon>
        <taxon>Halobacteria</taxon>
        <taxon>Halobacteriales</taxon>
        <taxon>Haloferacaceae</taxon>
        <taxon>Halalkaliarchaeum</taxon>
    </lineage>
</organism>
<evidence type="ECO:0000313" key="4">
    <source>
        <dbReference type="EMBL" id="AUX08351.1"/>
    </source>
</evidence>
<protein>
    <submittedName>
        <fullName evidence="4">CBS domain protein</fullName>
    </submittedName>
</protein>
<proteinExistence type="predicted"/>